<gene>
    <name evidence="1" type="ORF">PsorP6_001988</name>
</gene>
<dbReference type="Proteomes" id="UP001163321">
    <property type="component" value="Chromosome 1"/>
</dbReference>
<protein>
    <submittedName>
        <fullName evidence="1">Uncharacterized protein</fullName>
    </submittedName>
</protein>
<organism evidence="1 2">
    <name type="scientific">Peronosclerospora sorghi</name>
    <dbReference type="NCBI Taxonomy" id="230839"/>
    <lineage>
        <taxon>Eukaryota</taxon>
        <taxon>Sar</taxon>
        <taxon>Stramenopiles</taxon>
        <taxon>Oomycota</taxon>
        <taxon>Peronosporomycetes</taxon>
        <taxon>Peronosporales</taxon>
        <taxon>Peronosporaceae</taxon>
        <taxon>Peronosclerospora</taxon>
    </lineage>
</organism>
<name>A0ACC0WU96_9STRA</name>
<sequence length="101" mass="11573">MTILTSASERKGMGAANRAIRGDGLYARTTAVLRPDGAAKEEHETRKRTREDMLKHIDCDYYGFRDDEDEQMIKDEVEVENKLRKRALMIGTLPTLDTTRK</sequence>
<reference evidence="1 2" key="1">
    <citation type="journal article" date="2022" name="bioRxiv">
        <title>The genome of the oomycete Peronosclerospora sorghi, a cosmopolitan pathogen of maize and sorghum, is inflated with dispersed pseudogenes.</title>
        <authorList>
            <person name="Fletcher K."/>
            <person name="Martin F."/>
            <person name="Isakeit T."/>
            <person name="Cavanaugh K."/>
            <person name="Magill C."/>
            <person name="Michelmore R."/>
        </authorList>
    </citation>
    <scope>NUCLEOTIDE SEQUENCE [LARGE SCALE GENOMIC DNA]</scope>
    <source>
        <strain evidence="1">P6</strain>
    </source>
</reference>
<dbReference type="EMBL" id="CM047580">
    <property type="protein sequence ID" value="KAI9921590.1"/>
    <property type="molecule type" value="Genomic_DNA"/>
</dbReference>
<keyword evidence="2" id="KW-1185">Reference proteome</keyword>
<evidence type="ECO:0000313" key="2">
    <source>
        <dbReference type="Proteomes" id="UP001163321"/>
    </source>
</evidence>
<accession>A0ACC0WU96</accession>
<proteinExistence type="predicted"/>
<evidence type="ECO:0000313" key="1">
    <source>
        <dbReference type="EMBL" id="KAI9921590.1"/>
    </source>
</evidence>
<comment type="caution">
    <text evidence="1">The sequence shown here is derived from an EMBL/GenBank/DDBJ whole genome shotgun (WGS) entry which is preliminary data.</text>
</comment>